<name>A0AAX1G1J7_VIBPH</name>
<evidence type="ECO:0000313" key="2">
    <source>
        <dbReference type="Proteomes" id="UP000464718"/>
    </source>
</evidence>
<organism evidence="1 2">
    <name type="scientific">Vibrio parahaemolyticus</name>
    <dbReference type="NCBI Taxonomy" id="670"/>
    <lineage>
        <taxon>Bacteria</taxon>
        <taxon>Pseudomonadati</taxon>
        <taxon>Pseudomonadota</taxon>
        <taxon>Gammaproteobacteria</taxon>
        <taxon>Vibrionales</taxon>
        <taxon>Vibrionaceae</taxon>
        <taxon>Vibrio</taxon>
    </lineage>
</organism>
<accession>A0AAX1G1J7</accession>
<dbReference type="Proteomes" id="UP000464718">
    <property type="component" value="Plasmid pvpsd2016-3"/>
</dbReference>
<keyword evidence="1" id="KW-0614">Plasmid</keyword>
<sequence>MINKIARRTIPQYIESKNELLLGAQYNDERIHRFVTELECVPVFDDGTYDIADLDAAWSLTASENVYDDHGLNRV</sequence>
<dbReference type="RefSeq" id="WP_086482433.1">
    <property type="nucleotide sequence ID" value="NZ_CP034302.1"/>
</dbReference>
<reference evidence="1 2" key="1">
    <citation type="submission" date="2018-12" db="EMBL/GenBank/DDBJ databases">
        <title>Genomic insights into the evolutionary origins and pathogenicity of five Vibrio parahaemolyticus strains isolated from the shrimp with acute hepatopancreatic necrosis disease (AHPND).</title>
        <authorList>
            <person name="Yang Q."/>
            <person name="Dong X."/>
            <person name="Xie G."/>
            <person name="Fu S."/>
            <person name="Zou P."/>
            <person name="Sun J."/>
            <person name="Wang Y."/>
            <person name="Huang J."/>
        </authorList>
    </citation>
    <scope>NUCLEOTIDE SEQUENCE [LARGE SCALE GENOMIC DNA]</scope>
    <source>
        <strain evidence="1 2">20160303005-1</strain>
        <plasmid evidence="2">pvpsd2016-3</plasmid>
    </source>
</reference>
<proteinExistence type="predicted"/>
<evidence type="ECO:0000313" key="1">
    <source>
        <dbReference type="EMBL" id="QHH13191.1"/>
    </source>
</evidence>
<dbReference type="EMBL" id="CP034302">
    <property type="protein sequence ID" value="QHH13191.1"/>
    <property type="molecule type" value="Genomic_DNA"/>
</dbReference>
<geneLocation type="plasmid" evidence="2">
    <name>pvpsd2016-3</name>
</geneLocation>
<gene>
    <name evidence="1" type="ORF">EHC69_28430</name>
</gene>
<protein>
    <submittedName>
        <fullName evidence="1">Uncharacterized protein</fullName>
    </submittedName>
</protein>
<dbReference type="AlphaFoldDB" id="A0AAX1G1J7"/>